<accession>A0A6C0BET4</accession>
<reference evidence="1" key="1">
    <citation type="journal article" date="2020" name="Nature">
        <title>Giant virus diversity and host interactions through global metagenomics.</title>
        <authorList>
            <person name="Schulz F."/>
            <person name="Roux S."/>
            <person name="Paez-Espino D."/>
            <person name="Jungbluth S."/>
            <person name="Walsh D.A."/>
            <person name="Denef V.J."/>
            <person name="McMahon K.D."/>
            <person name="Konstantinidis K.T."/>
            <person name="Eloe-Fadrosh E.A."/>
            <person name="Kyrpides N.C."/>
            <person name="Woyke T."/>
        </authorList>
    </citation>
    <scope>NUCLEOTIDE SEQUENCE</scope>
    <source>
        <strain evidence="1">GVMAG-M-3300010160-60</strain>
    </source>
</reference>
<evidence type="ECO:0000313" key="1">
    <source>
        <dbReference type="EMBL" id="QHS90304.1"/>
    </source>
</evidence>
<sequence length="237" mass="28235">MSSCSKEINFIQNGDGTFELFGILFVYNQLEKKFVKYADGIEHSIPNHFIELPNRSYWSGGNLYIYVPEVNCYIDARGDKYISIVCKKIMNILFGIFVEKEMLLILIRLFIEPYVNYFECYPIYYDNSMNLCRYIELPSELKYYFTGYSRPEQMRIIERPCVFDHSFYAMDMDSIQHDTRLLKIFGLGIYIPNDEKSTPVKKKLCEQKQKKTKWPINNPKTINYLLQSRIFQPRKKN</sequence>
<name>A0A6C0BET4_9ZZZZ</name>
<protein>
    <submittedName>
        <fullName evidence="1">Uncharacterized protein</fullName>
    </submittedName>
</protein>
<organism evidence="1">
    <name type="scientific">viral metagenome</name>
    <dbReference type="NCBI Taxonomy" id="1070528"/>
    <lineage>
        <taxon>unclassified sequences</taxon>
        <taxon>metagenomes</taxon>
        <taxon>organismal metagenomes</taxon>
    </lineage>
</organism>
<dbReference type="EMBL" id="MN739132">
    <property type="protein sequence ID" value="QHS90304.1"/>
    <property type="molecule type" value="Genomic_DNA"/>
</dbReference>
<dbReference type="AlphaFoldDB" id="A0A6C0BET4"/>
<proteinExistence type="predicted"/>